<evidence type="ECO:0000313" key="3">
    <source>
        <dbReference type="Proteomes" id="UP000622017"/>
    </source>
</evidence>
<proteinExistence type="predicted"/>
<evidence type="ECO:0000313" key="2">
    <source>
        <dbReference type="EMBL" id="MBC6612138.1"/>
    </source>
</evidence>
<sequence length="144" mass="15975">MKAFVPTLLLLFCLPACQQTAEEQAQAQVKEAVRTHFTHSEDYQPGEFRSRPYTRYDSLAYQARMAVLNAAALAPDTVPPLALPPRRAADTVRIGTLLAHTYDTSGGHGIVRHDSATYVVYRSGTMHEVVPEGLVRARLRKLGR</sequence>
<evidence type="ECO:0008006" key="4">
    <source>
        <dbReference type="Google" id="ProtNLM"/>
    </source>
</evidence>
<keyword evidence="3" id="KW-1185">Reference proteome</keyword>
<feature type="signal peptide" evidence="1">
    <location>
        <begin position="1"/>
        <end position="21"/>
    </location>
</feature>
<dbReference type="EMBL" id="JACSCY010000012">
    <property type="protein sequence ID" value="MBC6612138.1"/>
    <property type="molecule type" value="Genomic_DNA"/>
</dbReference>
<gene>
    <name evidence="2" type="ORF">H8B15_14515</name>
</gene>
<accession>A0ABR7MMG2</accession>
<comment type="caution">
    <text evidence="2">The sequence shown here is derived from an EMBL/GenBank/DDBJ whole genome shotgun (WGS) entry which is preliminary data.</text>
</comment>
<dbReference type="RefSeq" id="WP_187320396.1">
    <property type="nucleotide sequence ID" value="NZ_JACSCY010000012.1"/>
</dbReference>
<feature type="chain" id="PRO_5045046459" description="Lipoprotein" evidence="1">
    <location>
        <begin position="22"/>
        <end position="144"/>
    </location>
</feature>
<name>A0ABR7MMG2_9BACT</name>
<reference evidence="2 3" key="1">
    <citation type="submission" date="2020-08" db="EMBL/GenBank/DDBJ databases">
        <title>Hymenobacter sp.</title>
        <authorList>
            <person name="Kim M.K."/>
        </authorList>
    </citation>
    <scope>NUCLEOTIDE SEQUENCE [LARGE SCALE GENOMIC DNA]</scope>
    <source>
        <strain evidence="2 3">BT507</strain>
    </source>
</reference>
<protein>
    <recommendedName>
        <fullName evidence="4">Lipoprotein</fullName>
    </recommendedName>
</protein>
<evidence type="ECO:0000256" key="1">
    <source>
        <dbReference type="SAM" id="SignalP"/>
    </source>
</evidence>
<keyword evidence="1" id="KW-0732">Signal</keyword>
<dbReference type="Proteomes" id="UP000622017">
    <property type="component" value="Unassembled WGS sequence"/>
</dbReference>
<organism evidence="2 3">
    <name type="scientific">Hymenobacter citatus</name>
    <dbReference type="NCBI Taxonomy" id="2763506"/>
    <lineage>
        <taxon>Bacteria</taxon>
        <taxon>Pseudomonadati</taxon>
        <taxon>Bacteroidota</taxon>
        <taxon>Cytophagia</taxon>
        <taxon>Cytophagales</taxon>
        <taxon>Hymenobacteraceae</taxon>
        <taxon>Hymenobacter</taxon>
    </lineage>
</organism>